<evidence type="ECO:0000256" key="1">
    <source>
        <dbReference type="SAM" id="MobiDB-lite"/>
    </source>
</evidence>
<evidence type="ECO:0000313" key="3">
    <source>
        <dbReference type="Proteomes" id="UP000008311"/>
    </source>
</evidence>
<feature type="region of interest" description="Disordered" evidence="1">
    <location>
        <begin position="110"/>
        <end position="148"/>
    </location>
</feature>
<dbReference type="EMBL" id="EQ984007">
    <property type="protein sequence ID" value="EEF23968.1"/>
    <property type="molecule type" value="Genomic_DNA"/>
</dbReference>
<accession>B9TJJ6</accession>
<proteinExistence type="predicted"/>
<feature type="non-terminal residue" evidence="2">
    <location>
        <position position="1"/>
    </location>
</feature>
<keyword evidence="3" id="KW-1185">Reference proteome</keyword>
<dbReference type="Proteomes" id="UP000008311">
    <property type="component" value="Unassembled WGS sequence"/>
</dbReference>
<feature type="compositionally biased region" description="Basic residues" evidence="1">
    <location>
        <begin position="110"/>
        <end position="121"/>
    </location>
</feature>
<sequence length="240" mass="25392">LDLVPLGIDDPAEFAVFGIIGLVEHLAAFVAQCLQQRRQVVDAVIDRKGGAVGRRFVRAADRPDGGLRALPGERRAAPGLHVDAQVVPVPGAQRHRILRLEEDAADARHALHVPGRHQRRHGGGDDDDPARHGLCRGGRTAAGGGPVREHPAAHRLRAVRQQHDAVGRPHGHHLADDGRRYRPAGAGRFGAGRRAGGAAGAGLRRGAAAVRPAAHGLSRQLLFAAGDERLHGRLGAGHRL</sequence>
<protein>
    <submittedName>
        <fullName evidence="2">Uncharacterized protein</fullName>
    </submittedName>
</protein>
<dbReference type="AlphaFoldDB" id="B9TJJ6"/>
<name>B9TJJ6_RICCO</name>
<gene>
    <name evidence="2" type="ORF">RCOM_1876130</name>
</gene>
<organism evidence="2 3">
    <name type="scientific">Ricinus communis</name>
    <name type="common">Castor bean</name>
    <dbReference type="NCBI Taxonomy" id="3988"/>
    <lineage>
        <taxon>Eukaryota</taxon>
        <taxon>Viridiplantae</taxon>
        <taxon>Streptophyta</taxon>
        <taxon>Embryophyta</taxon>
        <taxon>Tracheophyta</taxon>
        <taxon>Spermatophyta</taxon>
        <taxon>Magnoliopsida</taxon>
        <taxon>eudicotyledons</taxon>
        <taxon>Gunneridae</taxon>
        <taxon>Pentapetalae</taxon>
        <taxon>rosids</taxon>
        <taxon>fabids</taxon>
        <taxon>Malpighiales</taxon>
        <taxon>Euphorbiaceae</taxon>
        <taxon>Acalyphoideae</taxon>
        <taxon>Acalypheae</taxon>
        <taxon>Ricinus</taxon>
    </lineage>
</organism>
<reference evidence="3" key="1">
    <citation type="journal article" date="2010" name="Nat. Biotechnol.">
        <title>Draft genome sequence of the oilseed species Ricinus communis.</title>
        <authorList>
            <person name="Chan A.P."/>
            <person name="Crabtree J."/>
            <person name="Zhao Q."/>
            <person name="Lorenzi H."/>
            <person name="Orvis J."/>
            <person name="Puiu D."/>
            <person name="Melake-Berhan A."/>
            <person name="Jones K.M."/>
            <person name="Redman J."/>
            <person name="Chen G."/>
            <person name="Cahoon E.B."/>
            <person name="Gedil M."/>
            <person name="Stanke M."/>
            <person name="Haas B.J."/>
            <person name="Wortman J.R."/>
            <person name="Fraser-Liggett C.M."/>
            <person name="Ravel J."/>
            <person name="Rabinowicz P.D."/>
        </authorList>
    </citation>
    <scope>NUCLEOTIDE SEQUENCE [LARGE SCALE GENOMIC DNA]</scope>
    <source>
        <strain evidence="3">cv. Hale</strain>
    </source>
</reference>
<evidence type="ECO:0000313" key="2">
    <source>
        <dbReference type="EMBL" id="EEF23968.1"/>
    </source>
</evidence>
<dbReference type="InParanoid" id="B9TJJ6"/>